<feature type="region of interest" description="Disordered" evidence="3">
    <location>
        <begin position="1"/>
        <end position="36"/>
    </location>
</feature>
<accession>A0ABY3UW21</accession>
<protein>
    <submittedName>
        <fullName evidence="5">Mammalian cell entry protein</fullName>
    </submittedName>
</protein>
<dbReference type="Proteomes" id="UP001055171">
    <property type="component" value="Chromosome"/>
</dbReference>
<name>A0ABY3UW21_MYCLN</name>
<proteinExistence type="predicted"/>
<organism evidence="5 6">
    <name type="scientific">Mycobacterium lentiflavum</name>
    <dbReference type="NCBI Taxonomy" id="141349"/>
    <lineage>
        <taxon>Bacteria</taxon>
        <taxon>Bacillati</taxon>
        <taxon>Actinomycetota</taxon>
        <taxon>Actinomycetes</taxon>
        <taxon>Mycobacteriales</taxon>
        <taxon>Mycobacteriaceae</taxon>
        <taxon>Mycobacterium</taxon>
        <taxon>Mycobacterium simiae complex</taxon>
    </lineage>
</organism>
<evidence type="ECO:0000313" key="5">
    <source>
        <dbReference type="EMBL" id="ULP41593.1"/>
    </source>
</evidence>
<comment type="subcellular location">
    <subcellularLocation>
        <location evidence="1">Membrane</location>
    </subcellularLocation>
</comment>
<evidence type="ECO:0000256" key="1">
    <source>
        <dbReference type="ARBA" id="ARBA00004370"/>
    </source>
</evidence>
<dbReference type="PANTHER" id="PTHR37042:SF4">
    <property type="entry name" value="OUTER MEMBRANE PROTEIN RV1973"/>
    <property type="match status" value="1"/>
</dbReference>
<evidence type="ECO:0000256" key="4">
    <source>
        <dbReference type="SAM" id="Phobius"/>
    </source>
</evidence>
<feature type="compositionally biased region" description="Basic and acidic residues" evidence="3">
    <location>
        <begin position="8"/>
        <end position="36"/>
    </location>
</feature>
<evidence type="ECO:0000313" key="6">
    <source>
        <dbReference type="Proteomes" id="UP001055171"/>
    </source>
</evidence>
<evidence type="ECO:0000256" key="2">
    <source>
        <dbReference type="ARBA" id="ARBA00023136"/>
    </source>
</evidence>
<keyword evidence="6" id="KW-1185">Reference proteome</keyword>
<feature type="transmembrane region" description="Helical" evidence="4">
    <location>
        <begin position="42"/>
        <end position="66"/>
    </location>
</feature>
<evidence type="ECO:0000256" key="3">
    <source>
        <dbReference type="SAM" id="MobiDB-lite"/>
    </source>
</evidence>
<dbReference type="EMBL" id="CP092423">
    <property type="protein sequence ID" value="ULP41593.1"/>
    <property type="molecule type" value="Genomic_DNA"/>
</dbReference>
<dbReference type="PANTHER" id="PTHR37042">
    <property type="entry name" value="OUTER MEMBRANE PROTEIN RV1973"/>
    <property type="match status" value="1"/>
</dbReference>
<dbReference type="RefSeq" id="WP_239721035.1">
    <property type="nucleotide sequence ID" value="NZ_CP092423.2"/>
</dbReference>
<gene>
    <name evidence="5" type="ORF">MJO58_22530</name>
</gene>
<keyword evidence="2 4" id="KW-0472">Membrane</keyword>
<reference evidence="5" key="1">
    <citation type="submission" date="2022-08" db="EMBL/GenBank/DDBJ databases">
        <title>Complete genome sequence of 14 non-tuberculosis mycobacteria type-strains.</title>
        <authorList>
            <person name="Igarashi Y."/>
            <person name="Osugi A."/>
            <person name="Mitarai S."/>
        </authorList>
    </citation>
    <scope>NUCLEOTIDE SEQUENCE</scope>
    <source>
        <strain evidence="5">ATCC 51985</strain>
    </source>
</reference>
<keyword evidence="4" id="KW-0812">Transmembrane</keyword>
<sequence>MAINADAADGKLDEAPAEERSDEAADCNRPDHARPDPRPVRFAIAVGLTMVIALGAVAGTVGYRAYQSTRDQMQRNLFVQTARQGALNLTTIDYTEVDTDVARILNLSTGAFRDDFQRRSQPFIDVVKQAQSKSQGSITEAGLESQQGDSAQVLVAVTVNTSTAGVAEPQPRAWRMRIAVQKLGDGAKVSDVEFVP</sequence>
<keyword evidence="4" id="KW-1133">Transmembrane helix</keyword>